<dbReference type="VEuPathDB" id="FungiDB:ASPWEDRAFT_122349"/>
<gene>
    <name evidence="10" type="ORF">ASPWEDRAFT_122349</name>
</gene>
<feature type="domain" description="Zn(2)-C6 fungal-type" evidence="9">
    <location>
        <begin position="39"/>
        <end position="67"/>
    </location>
</feature>
<evidence type="ECO:0000256" key="6">
    <source>
        <dbReference type="ARBA" id="ARBA00023163"/>
    </source>
</evidence>
<feature type="compositionally biased region" description="Polar residues" evidence="8">
    <location>
        <begin position="192"/>
        <end position="212"/>
    </location>
</feature>
<dbReference type="GO" id="GO:0045944">
    <property type="term" value="P:positive regulation of transcription by RNA polymerase II"/>
    <property type="evidence" value="ECO:0007669"/>
    <property type="project" value="TreeGrafter"/>
</dbReference>
<dbReference type="CDD" id="cd00067">
    <property type="entry name" value="GAL4"/>
    <property type="match status" value="1"/>
</dbReference>
<keyword evidence="11" id="KW-1185">Reference proteome</keyword>
<evidence type="ECO:0000256" key="8">
    <source>
        <dbReference type="SAM" id="MobiDB-lite"/>
    </source>
</evidence>
<dbReference type="EMBL" id="KV878218">
    <property type="protein sequence ID" value="OJJ29854.1"/>
    <property type="molecule type" value="Genomic_DNA"/>
</dbReference>
<evidence type="ECO:0000256" key="1">
    <source>
        <dbReference type="ARBA" id="ARBA00004123"/>
    </source>
</evidence>
<keyword evidence="3" id="KW-0862">Zinc</keyword>
<feature type="compositionally biased region" description="Polar residues" evidence="8">
    <location>
        <begin position="129"/>
        <end position="139"/>
    </location>
</feature>
<dbReference type="PROSITE" id="PS50048">
    <property type="entry name" value="ZN2_CY6_FUNGAL_2"/>
    <property type="match status" value="1"/>
</dbReference>
<keyword evidence="4" id="KW-0805">Transcription regulation</keyword>
<dbReference type="SMART" id="SM00066">
    <property type="entry name" value="GAL4"/>
    <property type="match status" value="1"/>
</dbReference>
<keyword evidence="7" id="KW-0539">Nucleus</keyword>
<evidence type="ECO:0000313" key="10">
    <source>
        <dbReference type="EMBL" id="OJJ29854.1"/>
    </source>
</evidence>
<dbReference type="Pfam" id="PF04082">
    <property type="entry name" value="Fungal_trans"/>
    <property type="match status" value="1"/>
</dbReference>
<protein>
    <recommendedName>
        <fullName evidence="9">Zn(2)-C6 fungal-type domain-containing protein</fullName>
    </recommendedName>
</protein>
<dbReference type="SUPFAM" id="SSF57701">
    <property type="entry name" value="Zn2/Cys6 DNA-binding domain"/>
    <property type="match status" value="1"/>
</dbReference>
<keyword evidence="6" id="KW-0804">Transcription</keyword>
<feature type="region of interest" description="Disordered" evidence="8">
    <location>
        <begin position="1"/>
        <end position="36"/>
    </location>
</feature>
<dbReference type="InterPro" id="IPR052202">
    <property type="entry name" value="Yeast_MetPath_Reg"/>
</dbReference>
<feature type="compositionally biased region" description="Basic and acidic residues" evidence="8">
    <location>
        <begin position="642"/>
        <end position="663"/>
    </location>
</feature>
<dbReference type="Pfam" id="PF00172">
    <property type="entry name" value="Zn_clus"/>
    <property type="match status" value="1"/>
</dbReference>
<evidence type="ECO:0000256" key="7">
    <source>
        <dbReference type="ARBA" id="ARBA00023242"/>
    </source>
</evidence>
<feature type="region of interest" description="Disordered" evidence="8">
    <location>
        <begin position="192"/>
        <end position="215"/>
    </location>
</feature>
<reference evidence="11" key="1">
    <citation type="journal article" date="2017" name="Genome Biol.">
        <title>Comparative genomics reveals high biological diversity and specific adaptations in the industrially and medically important fungal genus Aspergillus.</title>
        <authorList>
            <person name="de Vries R.P."/>
            <person name="Riley R."/>
            <person name="Wiebenga A."/>
            <person name="Aguilar-Osorio G."/>
            <person name="Amillis S."/>
            <person name="Uchima C.A."/>
            <person name="Anderluh G."/>
            <person name="Asadollahi M."/>
            <person name="Askin M."/>
            <person name="Barry K."/>
            <person name="Battaglia E."/>
            <person name="Bayram O."/>
            <person name="Benocci T."/>
            <person name="Braus-Stromeyer S.A."/>
            <person name="Caldana C."/>
            <person name="Canovas D."/>
            <person name="Cerqueira G.C."/>
            <person name="Chen F."/>
            <person name="Chen W."/>
            <person name="Choi C."/>
            <person name="Clum A."/>
            <person name="Dos Santos R.A."/>
            <person name="Damasio A.R."/>
            <person name="Diallinas G."/>
            <person name="Emri T."/>
            <person name="Fekete E."/>
            <person name="Flipphi M."/>
            <person name="Freyberg S."/>
            <person name="Gallo A."/>
            <person name="Gournas C."/>
            <person name="Habgood R."/>
            <person name="Hainaut M."/>
            <person name="Harispe M.L."/>
            <person name="Henrissat B."/>
            <person name="Hilden K.S."/>
            <person name="Hope R."/>
            <person name="Hossain A."/>
            <person name="Karabika E."/>
            <person name="Karaffa L."/>
            <person name="Karanyi Z."/>
            <person name="Krasevec N."/>
            <person name="Kuo A."/>
            <person name="Kusch H."/>
            <person name="LaButti K."/>
            <person name="Lagendijk E.L."/>
            <person name="Lapidus A."/>
            <person name="Levasseur A."/>
            <person name="Lindquist E."/>
            <person name="Lipzen A."/>
            <person name="Logrieco A.F."/>
            <person name="MacCabe A."/>
            <person name="Maekelae M.R."/>
            <person name="Malavazi I."/>
            <person name="Melin P."/>
            <person name="Meyer V."/>
            <person name="Mielnichuk N."/>
            <person name="Miskei M."/>
            <person name="Molnar A.P."/>
            <person name="Mule G."/>
            <person name="Ngan C.Y."/>
            <person name="Orejas M."/>
            <person name="Orosz E."/>
            <person name="Ouedraogo J.P."/>
            <person name="Overkamp K.M."/>
            <person name="Park H.-S."/>
            <person name="Perrone G."/>
            <person name="Piumi F."/>
            <person name="Punt P.J."/>
            <person name="Ram A.F."/>
            <person name="Ramon A."/>
            <person name="Rauscher S."/>
            <person name="Record E."/>
            <person name="Riano-Pachon D.M."/>
            <person name="Robert V."/>
            <person name="Roehrig J."/>
            <person name="Ruller R."/>
            <person name="Salamov A."/>
            <person name="Salih N.S."/>
            <person name="Samson R.A."/>
            <person name="Sandor E."/>
            <person name="Sanguinetti M."/>
            <person name="Schuetze T."/>
            <person name="Sepcic K."/>
            <person name="Shelest E."/>
            <person name="Sherlock G."/>
            <person name="Sophianopoulou V."/>
            <person name="Squina F.M."/>
            <person name="Sun H."/>
            <person name="Susca A."/>
            <person name="Todd R.B."/>
            <person name="Tsang A."/>
            <person name="Unkles S.E."/>
            <person name="van de Wiele N."/>
            <person name="van Rossen-Uffink D."/>
            <person name="Oliveira J.V."/>
            <person name="Vesth T.C."/>
            <person name="Visser J."/>
            <person name="Yu J.-H."/>
            <person name="Zhou M."/>
            <person name="Andersen M.R."/>
            <person name="Archer D.B."/>
            <person name="Baker S.E."/>
            <person name="Benoit I."/>
            <person name="Brakhage A.A."/>
            <person name="Braus G.H."/>
            <person name="Fischer R."/>
            <person name="Frisvad J.C."/>
            <person name="Goldman G.H."/>
            <person name="Houbraken J."/>
            <person name="Oakley B."/>
            <person name="Pocsi I."/>
            <person name="Scazzocchio C."/>
            <person name="Seiboth B."/>
            <person name="vanKuyk P.A."/>
            <person name="Wortman J."/>
            <person name="Dyer P.S."/>
            <person name="Grigoriev I.V."/>
        </authorList>
    </citation>
    <scope>NUCLEOTIDE SEQUENCE [LARGE SCALE GENOMIC DNA]</scope>
    <source>
        <strain evidence="11">DTO 134E9</strain>
    </source>
</reference>
<dbReference type="GO" id="GO:0008270">
    <property type="term" value="F:zinc ion binding"/>
    <property type="evidence" value="ECO:0007669"/>
    <property type="project" value="InterPro"/>
</dbReference>
<dbReference type="GO" id="GO:0005634">
    <property type="term" value="C:nucleus"/>
    <property type="evidence" value="ECO:0007669"/>
    <property type="project" value="UniProtKB-SubCell"/>
</dbReference>
<sequence length="722" mass="81031">MQSSTLSEENREDPSLLVGSQPLTISPPTSSPSRPRHIACARCRRRKVRCDGILPACTNCAKAGVECFEGNSTWDVSRKRLHYLERRVRELESLQQNAPSPREIPPRVSTVEQSQQDISAEVSEVAHPESNQPSGQSPAISISSSITRDQPLAHEVGLLSLANGSDPKYLGPSSGVPFARLIYESAPNSQGLPLNLQKQNSNESQAQGSAQDIPQPVGLPSLADCQQYAEAYLSATEFYPFLLQDDVFDLLDSAHRFAEKGEWNQSIPITLGFAQVFLLLSIGARLLETKLKTDFSSRGLFAAAMQYINQIKLHDSIEGVQVLLLLVIHSLYSPEGLNAWFLLHTIIASCLDLGLQRLNPTESSDLRRKRYSRSAIFWSAYSLDRTLTTILGRPLTLRDEAIDVEFPGVDQSDEVGLGAFQWYQSAEYTPDPTLPHFTPCIYSLRFDRIIAEIKLMIYRVSRSPQRFPWPDNLTVWQHEAEAACHGLLQEVQKRQRGRPFGSSNPLSMLVVQRLELKYHQSIMLLFRPSPQIPQPSQGAVQACFNSSMETIRLYAELHRFANMDSSWLSAHSIFVAAITMLYCLWTNPAVRGSTPFATYLERAEAAHRLLTFLSGTWSVAEDACEKLSRLILVTFRGREQSQQLRDEPQRLPESLPPRDRDCEPTSMDESAPDPWFQQGSNILVDELGILRDFFDLGWLNNVSLDAISQPMWDDDQFVVPNG</sequence>
<evidence type="ECO:0000256" key="3">
    <source>
        <dbReference type="ARBA" id="ARBA00022833"/>
    </source>
</evidence>
<dbReference type="GO" id="GO:0043565">
    <property type="term" value="F:sequence-specific DNA binding"/>
    <property type="evidence" value="ECO:0007669"/>
    <property type="project" value="TreeGrafter"/>
</dbReference>
<proteinExistence type="predicted"/>
<dbReference type="Proteomes" id="UP000184383">
    <property type="component" value="Unassembled WGS sequence"/>
</dbReference>
<dbReference type="CDD" id="cd12148">
    <property type="entry name" value="fungal_TF_MHR"/>
    <property type="match status" value="1"/>
</dbReference>
<feature type="compositionally biased region" description="Low complexity" evidence="8">
    <location>
        <begin position="20"/>
        <end position="33"/>
    </location>
</feature>
<accession>A0A1L9R4M9</accession>
<evidence type="ECO:0000256" key="4">
    <source>
        <dbReference type="ARBA" id="ARBA00023015"/>
    </source>
</evidence>
<dbReference type="AlphaFoldDB" id="A0A1L9R4M9"/>
<dbReference type="InterPro" id="IPR001138">
    <property type="entry name" value="Zn2Cys6_DnaBD"/>
</dbReference>
<dbReference type="SMART" id="SM00906">
    <property type="entry name" value="Fungal_trans"/>
    <property type="match status" value="1"/>
</dbReference>
<evidence type="ECO:0000259" key="9">
    <source>
        <dbReference type="PROSITE" id="PS50048"/>
    </source>
</evidence>
<feature type="region of interest" description="Disordered" evidence="8">
    <location>
        <begin position="642"/>
        <end position="673"/>
    </location>
</feature>
<evidence type="ECO:0000313" key="11">
    <source>
        <dbReference type="Proteomes" id="UP000184383"/>
    </source>
</evidence>
<dbReference type="Gene3D" id="4.10.240.10">
    <property type="entry name" value="Zn(2)-C6 fungal-type DNA-binding domain"/>
    <property type="match status" value="1"/>
</dbReference>
<feature type="region of interest" description="Disordered" evidence="8">
    <location>
        <begin position="93"/>
        <end position="141"/>
    </location>
</feature>
<dbReference type="GeneID" id="63745001"/>
<dbReference type="PROSITE" id="PS00463">
    <property type="entry name" value="ZN2_CY6_FUNGAL_1"/>
    <property type="match status" value="1"/>
</dbReference>
<evidence type="ECO:0000256" key="5">
    <source>
        <dbReference type="ARBA" id="ARBA00023125"/>
    </source>
</evidence>
<dbReference type="GO" id="GO:0006351">
    <property type="term" value="P:DNA-templated transcription"/>
    <property type="evidence" value="ECO:0007669"/>
    <property type="project" value="InterPro"/>
</dbReference>
<dbReference type="GO" id="GO:0000981">
    <property type="term" value="F:DNA-binding transcription factor activity, RNA polymerase II-specific"/>
    <property type="evidence" value="ECO:0007669"/>
    <property type="project" value="InterPro"/>
</dbReference>
<comment type="subcellular location">
    <subcellularLocation>
        <location evidence="1">Nucleus</location>
    </subcellularLocation>
</comment>
<keyword evidence="2" id="KW-0479">Metal-binding</keyword>
<dbReference type="STRING" id="1073089.A0A1L9R4M9"/>
<dbReference type="InterPro" id="IPR036864">
    <property type="entry name" value="Zn2-C6_fun-type_DNA-bd_sf"/>
</dbReference>
<name>A0A1L9R4M9_ASPWE</name>
<evidence type="ECO:0000256" key="2">
    <source>
        <dbReference type="ARBA" id="ARBA00022723"/>
    </source>
</evidence>
<dbReference type="OrthoDB" id="25921at2759"/>
<dbReference type="RefSeq" id="XP_040683531.1">
    <property type="nucleotide sequence ID" value="XM_040829153.1"/>
</dbReference>
<organism evidence="10 11">
    <name type="scientific">Aspergillus wentii DTO 134E9</name>
    <dbReference type="NCBI Taxonomy" id="1073089"/>
    <lineage>
        <taxon>Eukaryota</taxon>
        <taxon>Fungi</taxon>
        <taxon>Dikarya</taxon>
        <taxon>Ascomycota</taxon>
        <taxon>Pezizomycotina</taxon>
        <taxon>Eurotiomycetes</taxon>
        <taxon>Eurotiomycetidae</taxon>
        <taxon>Eurotiales</taxon>
        <taxon>Aspergillaceae</taxon>
        <taxon>Aspergillus</taxon>
        <taxon>Aspergillus subgen. Cremei</taxon>
    </lineage>
</organism>
<keyword evidence="5" id="KW-0238">DNA-binding</keyword>
<dbReference type="PANTHER" id="PTHR47782">
    <property type="entry name" value="ZN(II)2CYS6 TRANSCRIPTION FACTOR (EUROFUNG)-RELATED"/>
    <property type="match status" value="1"/>
</dbReference>
<dbReference type="PANTHER" id="PTHR47782:SF1">
    <property type="entry name" value="PYRIMIDINE PATHWAY REGULATORY PROTEIN 1"/>
    <property type="match status" value="1"/>
</dbReference>
<dbReference type="InterPro" id="IPR007219">
    <property type="entry name" value="XnlR_reg_dom"/>
</dbReference>